<name>A0A5S3PS57_9FLAO</name>
<dbReference type="Pfam" id="PF04542">
    <property type="entry name" value="Sigma70_r2"/>
    <property type="match status" value="1"/>
</dbReference>
<dbReference type="PANTHER" id="PTHR43133">
    <property type="entry name" value="RNA POLYMERASE ECF-TYPE SIGMA FACTO"/>
    <property type="match status" value="1"/>
</dbReference>
<dbReference type="GO" id="GO:0006352">
    <property type="term" value="P:DNA-templated transcription initiation"/>
    <property type="evidence" value="ECO:0007669"/>
    <property type="project" value="InterPro"/>
</dbReference>
<dbReference type="InterPro" id="IPR039425">
    <property type="entry name" value="RNA_pol_sigma-70-like"/>
</dbReference>
<gene>
    <name evidence="9" type="ORF">FEE95_13060</name>
</gene>
<evidence type="ECO:0000256" key="3">
    <source>
        <dbReference type="ARBA" id="ARBA00023082"/>
    </source>
</evidence>
<comment type="similarity">
    <text evidence="1 6">Belongs to the sigma-70 factor family. ECF subfamily.</text>
</comment>
<dbReference type="Pfam" id="PF08281">
    <property type="entry name" value="Sigma70_r4_2"/>
    <property type="match status" value="1"/>
</dbReference>
<keyword evidence="4 6" id="KW-0238">DNA-binding</keyword>
<dbReference type="EMBL" id="VATY01000002">
    <property type="protein sequence ID" value="TMM57586.1"/>
    <property type="molecule type" value="Genomic_DNA"/>
</dbReference>
<dbReference type="Gene3D" id="1.10.1740.10">
    <property type="match status" value="1"/>
</dbReference>
<dbReference type="InterPro" id="IPR013324">
    <property type="entry name" value="RNA_pol_sigma_r3/r4-like"/>
</dbReference>
<dbReference type="Proteomes" id="UP000310314">
    <property type="component" value="Unassembled WGS sequence"/>
</dbReference>
<sequence>METDIRFTHKALVEKCKSGHSSSQYELYELYVDAMYNIGRRMLNSKEDAEDIVQESFVSAFKNLNSFNYESTFGAWLKRIVINKSINHLKKKQLPVVPMEVHEFHLSEDSPEEKVDAMDIKKVKVGIGLLPPGYKQIINLYLIEGYDHIEIGEVLGISTSTSKSQYHRAKKKLVEIINAL</sequence>
<dbReference type="PANTHER" id="PTHR43133:SF51">
    <property type="entry name" value="RNA POLYMERASE SIGMA FACTOR"/>
    <property type="match status" value="1"/>
</dbReference>
<evidence type="ECO:0000256" key="1">
    <source>
        <dbReference type="ARBA" id="ARBA00010641"/>
    </source>
</evidence>
<evidence type="ECO:0000259" key="7">
    <source>
        <dbReference type="Pfam" id="PF04542"/>
    </source>
</evidence>
<evidence type="ECO:0000256" key="4">
    <source>
        <dbReference type="ARBA" id="ARBA00023125"/>
    </source>
</evidence>
<organism evidence="9 10">
    <name type="scientific">Maribacter algarum</name>
    <name type="common">ex Zhang et al. 2020</name>
    <dbReference type="NCBI Taxonomy" id="2578118"/>
    <lineage>
        <taxon>Bacteria</taxon>
        <taxon>Pseudomonadati</taxon>
        <taxon>Bacteroidota</taxon>
        <taxon>Flavobacteriia</taxon>
        <taxon>Flavobacteriales</taxon>
        <taxon>Flavobacteriaceae</taxon>
        <taxon>Maribacter</taxon>
    </lineage>
</organism>
<dbReference type="Gene3D" id="1.10.10.10">
    <property type="entry name" value="Winged helix-like DNA-binding domain superfamily/Winged helix DNA-binding domain"/>
    <property type="match status" value="1"/>
</dbReference>
<proteinExistence type="inferred from homology"/>
<dbReference type="InterPro" id="IPR013325">
    <property type="entry name" value="RNA_pol_sigma_r2"/>
</dbReference>
<dbReference type="InterPro" id="IPR013249">
    <property type="entry name" value="RNA_pol_sigma70_r4_t2"/>
</dbReference>
<dbReference type="SUPFAM" id="SSF88946">
    <property type="entry name" value="Sigma2 domain of RNA polymerase sigma factors"/>
    <property type="match status" value="1"/>
</dbReference>
<reference evidence="9 10" key="1">
    <citation type="submission" date="2019-05" db="EMBL/GenBank/DDBJ databases">
        <authorList>
            <person name="Zhang J.-Y."/>
            <person name="Feg X."/>
            <person name="Du Z.-J."/>
        </authorList>
    </citation>
    <scope>NUCLEOTIDE SEQUENCE [LARGE SCALE GENOMIC DNA]</scope>
    <source>
        <strain evidence="9 10">RZ26</strain>
    </source>
</reference>
<keyword evidence="5 6" id="KW-0804">Transcription</keyword>
<evidence type="ECO:0000259" key="8">
    <source>
        <dbReference type="Pfam" id="PF08281"/>
    </source>
</evidence>
<evidence type="ECO:0000256" key="5">
    <source>
        <dbReference type="ARBA" id="ARBA00023163"/>
    </source>
</evidence>
<dbReference type="GO" id="GO:0003677">
    <property type="term" value="F:DNA binding"/>
    <property type="evidence" value="ECO:0007669"/>
    <property type="project" value="UniProtKB-KW"/>
</dbReference>
<dbReference type="GO" id="GO:0016987">
    <property type="term" value="F:sigma factor activity"/>
    <property type="evidence" value="ECO:0007669"/>
    <property type="project" value="UniProtKB-KW"/>
</dbReference>
<evidence type="ECO:0000313" key="9">
    <source>
        <dbReference type="EMBL" id="TMM57586.1"/>
    </source>
</evidence>
<dbReference type="PROSITE" id="PS01063">
    <property type="entry name" value="SIGMA70_ECF"/>
    <property type="match status" value="1"/>
</dbReference>
<accession>A0A5S3PS57</accession>
<dbReference type="OrthoDB" id="1160671at2"/>
<dbReference type="InterPro" id="IPR036388">
    <property type="entry name" value="WH-like_DNA-bd_sf"/>
</dbReference>
<dbReference type="SUPFAM" id="SSF88659">
    <property type="entry name" value="Sigma3 and sigma4 domains of RNA polymerase sigma factors"/>
    <property type="match status" value="1"/>
</dbReference>
<keyword evidence="3 6" id="KW-0731">Sigma factor</keyword>
<dbReference type="InterPro" id="IPR000838">
    <property type="entry name" value="RNA_pol_sigma70_ECF_CS"/>
</dbReference>
<evidence type="ECO:0000256" key="6">
    <source>
        <dbReference type="RuleBase" id="RU000716"/>
    </source>
</evidence>
<feature type="domain" description="RNA polymerase sigma-70 region 2" evidence="7">
    <location>
        <begin position="27"/>
        <end position="93"/>
    </location>
</feature>
<keyword evidence="2 6" id="KW-0805">Transcription regulation</keyword>
<dbReference type="InterPro" id="IPR007627">
    <property type="entry name" value="RNA_pol_sigma70_r2"/>
</dbReference>
<protein>
    <recommendedName>
        <fullName evidence="6">RNA polymerase sigma factor</fullName>
    </recommendedName>
</protein>
<evidence type="ECO:0000313" key="10">
    <source>
        <dbReference type="Proteomes" id="UP000310314"/>
    </source>
</evidence>
<dbReference type="CDD" id="cd06171">
    <property type="entry name" value="Sigma70_r4"/>
    <property type="match status" value="1"/>
</dbReference>
<keyword evidence="10" id="KW-1185">Reference proteome</keyword>
<dbReference type="InterPro" id="IPR014284">
    <property type="entry name" value="RNA_pol_sigma-70_dom"/>
</dbReference>
<evidence type="ECO:0000256" key="2">
    <source>
        <dbReference type="ARBA" id="ARBA00023015"/>
    </source>
</evidence>
<feature type="domain" description="RNA polymerase sigma factor 70 region 4 type 2" evidence="8">
    <location>
        <begin position="128"/>
        <end position="173"/>
    </location>
</feature>
<dbReference type="AlphaFoldDB" id="A0A5S3PS57"/>
<comment type="caution">
    <text evidence="9">The sequence shown here is derived from an EMBL/GenBank/DDBJ whole genome shotgun (WGS) entry which is preliminary data.</text>
</comment>
<dbReference type="NCBIfam" id="TIGR02937">
    <property type="entry name" value="sigma70-ECF"/>
    <property type="match status" value="1"/>
</dbReference>